<accession>A0A0V0RDP2</accession>
<dbReference type="Proteomes" id="UP000054630">
    <property type="component" value="Unassembled WGS sequence"/>
</dbReference>
<dbReference type="InterPro" id="IPR005312">
    <property type="entry name" value="DUF1759"/>
</dbReference>
<evidence type="ECO:0000313" key="3">
    <source>
        <dbReference type="Proteomes" id="UP000054630"/>
    </source>
</evidence>
<gene>
    <name evidence="2" type="ORF">T07_1176</name>
</gene>
<dbReference type="OrthoDB" id="7444419at2759"/>
<feature type="region of interest" description="Disordered" evidence="1">
    <location>
        <begin position="1"/>
        <end position="21"/>
    </location>
</feature>
<protein>
    <submittedName>
        <fullName evidence="2">Uncharacterized protein</fullName>
    </submittedName>
</protein>
<keyword evidence="3" id="KW-1185">Reference proteome</keyword>
<sequence length="115" mass="12956">MFRLAVQIDSQQSRRDETDSIPTKWSSQVKIEFWHQFESSVHQQRDLADAVELVYLRDCLTGDALGAIAGLSAANADYQVAVRRLKEEWDVKALSNQPHGPEHGCIDCIRKGSTD</sequence>
<dbReference type="AlphaFoldDB" id="A0A0V0RDP2"/>
<evidence type="ECO:0000313" key="2">
    <source>
        <dbReference type="EMBL" id="KRX12621.1"/>
    </source>
</evidence>
<comment type="caution">
    <text evidence="2">The sequence shown here is derived from an EMBL/GenBank/DDBJ whole genome shotgun (WGS) entry which is preliminary data.</text>
</comment>
<evidence type="ECO:0000256" key="1">
    <source>
        <dbReference type="SAM" id="MobiDB-lite"/>
    </source>
</evidence>
<name>A0A0V0RDP2_9BILA</name>
<organism evidence="2 3">
    <name type="scientific">Trichinella nelsoni</name>
    <dbReference type="NCBI Taxonomy" id="6336"/>
    <lineage>
        <taxon>Eukaryota</taxon>
        <taxon>Metazoa</taxon>
        <taxon>Ecdysozoa</taxon>
        <taxon>Nematoda</taxon>
        <taxon>Enoplea</taxon>
        <taxon>Dorylaimia</taxon>
        <taxon>Trichinellida</taxon>
        <taxon>Trichinellidae</taxon>
        <taxon>Trichinella</taxon>
    </lineage>
</organism>
<dbReference type="Pfam" id="PF03564">
    <property type="entry name" value="DUF1759"/>
    <property type="match status" value="1"/>
</dbReference>
<dbReference type="EMBL" id="JYDL01000314">
    <property type="protein sequence ID" value="KRX12621.1"/>
    <property type="molecule type" value="Genomic_DNA"/>
</dbReference>
<proteinExistence type="predicted"/>
<reference evidence="2 3" key="1">
    <citation type="submission" date="2015-01" db="EMBL/GenBank/DDBJ databases">
        <title>Evolution of Trichinella species and genotypes.</title>
        <authorList>
            <person name="Korhonen P.K."/>
            <person name="Edoardo P."/>
            <person name="Giuseppe L.R."/>
            <person name="Gasser R.B."/>
        </authorList>
    </citation>
    <scope>NUCLEOTIDE SEQUENCE [LARGE SCALE GENOMIC DNA]</scope>
    <source>
        <strain evidence="2">ISS37</strain>
    </source>
</reference>